<dbReference type="InterPro" id="IPR029045">
    <property type="entry name" value="ClpP/crotonase-like_dom_sf"/>
</dbReference>
<evidence type="ECO:0000256" key="1">
    <source>
        <dbReference type="ARBA" id="ARBA00005254"/>
    </source>
</evidence>
<dbReference type="InterPro" id="IPR051683">
    <property type="entry name" value="Enoyl-CoA_Hydratase/Isomerase"/>
</dbReference>
<gene>
    <name evidence="2" type="ORF">ESP70_019045</name>
</gene>
<evidence type="ECO:0000313" key="2">
    <source>
        <dbReference type="EMBL" id="KAA1394300.1"/>
    </source>
</evidence>
<sequence>MSWVEVGSQLWSPRGAELGIGPDGRPTTPVVILTDGLSAPSNDAYTEEPGPVVVVLASSSAEVAPALAERADVVLVERDPDRRAVAVADPLASARALATIVCERPTSSLSLVWLLRSESYRDLRRGLVAESATYSMLLAGEEFQRWREDRPRRSREQAATPRTRVSRDGDVLRVTLTHPSRRNAMDAQMRDELLEALELARWDESLSVVLDADGPCFSSGGDLDEFATTPDPSRAHLIRSTASVGGVLAELSGRVLVRVHGDCFGAGVELPAFAGRVVARPGTTFTLPEISMGLVPGAGGTTSIPRRIGRHRTTWWALSGRTLDASTALTWGLIDATE</sequence>
<accession>A0A5M4F960</accession>
<dbReference type="OrthoDB" id="3207739at2"/>
<dbReference type="PANTHER" id="PTHR42964:SF1">
    <property type="entry name" value="POLYKETIDE BIOSYNTHESIS ENOYL-COA HYDRATASE PKSH-RELATED"/>
    <property type="match status" value="1"/>
</dbReference>
<reference evidence="2" key="1">
    <citation type="submission" date="2019-09" db="EMBL/GenBank/DDBJ databases">
        <authorList>
            <person name="Li J."/>
        </authorList>
    </citation>
    <scope>NUCLEOTIDE SEQUENCE [LARGE SCALE GENOMIC DNA]</scope>
    <source>
        <strain evidence="2">JCM 14732</strain>
    </source>
</reference>
<dbReference type="CDD" id="cd06558">
    <property type="entry name" value="crotonase-like"/>
    <property type="match status" value="1"/>
</dbReference>
<dbReference type="Proteomes" id="UP000380867">
    <property type="component" value="Unassembled WGS sequence"/>
</dbReference>
<comment type="similarity">
    <text evidence="1">Belongs to the enoyl-CoA hydratase/isomerase family.</text>
</comment>
<dbReference type="InterPro" id="IPR001753">
    <property type="entry name" value="Enoyl-CoA_hydra/iso"/>
</dbReference>
<dbReference type="Gene3D" id="3.90.226.10">
    <property type="entry name" value="2-enoyl-CoA Hydratase, Chain A, domain 1"/>
    <property type="match status" value="1"/>
</dbReference>
<dbReference type="AlphaFoldDB" id="A0A5M4F960"/>
<dbReference type="PANTHER" id="PTHR42964">
    <property type="entry name" value="ENOYL-COA HYDRATASE"/>
    <property type="match status" value="1"/>
</dbReference>
<keyword evidence="3" id="KW-1185">Reference proteome</keyword>
<name>A0A5M4F960_9ACTN</name>
<proteinExistence type="inferred from homology"/>
<protein>
    <submittedName>
        <fullName evidence="2">Enoyl-CoA hydratase/isomerase family protein</fullName>
    </submittedName>
</protein>
<comment type="caution">
    <text evidence="2">The sequence shown here is derived from an EMBL/GenBank/DDBJ whole genome shotgun (WGS) entry which is preliminary data.</text>
</comment>
<dbReference type="Pfam" id="PF00378">
    <property type="entry name" value="ECH_1"/>
    <property type="match status" value="1"/>
</dbReference>
<dbReference type="GO" id="GO:0016853">
    <property type="term" value="F:isomerase activity"/>
    <property type="evidence" value="ECO:0007669"/>
    <property type="project" value="UniProtKB-KW"/>
</dbReference>
<evidence type="ECO:0000313" key="3">
    <source>
        <dbReference type="Proteomes" id="UP000380867"/>
    </source>
</evidence>
<dbReference type="EMBL" id="SDPQ02000004">
    <property type="protein sequence ID" value="KAA1394300.1"/>
    <property type="molecule type" value="Genomic_DNA"/>
</dbReference>
<dbReference type="RefSeq" id="WP_149690910.1">
    <property type="nucleotide sequence ID" value="NZ_SDPQ02000004.1"/>
</dbReference>
<organism evidence="2 3">
    <name type="scientific">Aeromicrobium ginsengisoli</name>
    <dbReference type="NCBI Taxonomy" id="363867"/>
    <lineage>
        <taxon>Bacteria</taxon>
        <taxon>Bacillati</taxon>
        <taxon>Actinomycetota</taxon>
        <taxon>Actinomycetes</taxon>
        <taxon>Propionibacteriales</taxon>
        <taxon>Nocardioidaceae</taxon>
        <taxon>Aeromicrobium</taxon>
    </lineage>
</organism>
<dbReference type="SUPFAM" id="SSF52096">
    <property type="entry name" value="ClpP/crotonase"/>
    <property type="match status" value="1"/>
</dbReference>